<accession>A0AC61NP42</accession>
<organism evidence="1 2">
    <name type="scientific">Halosquirtibacter laminarini</name>
    <dbReference type="NCBI Taxonomy" id="3374600"/>
    <lineage>
        <taxon>Bacteria</taxon>
        <taxon>Pseudomonadati</taxon>
        <taxon>Bacteroidota</taxon>
        <taxon>Bacteroidia</taxon>
        <taxon>Marinilabiliales</taxon>
        <taxon>Prolixibacteraceae</taxon>
        <taxon>Halosquirtibacter</taxon>
    </lineage>
</organism>
<sequence>MAIKTLIIEDEIPAQRLLKETLQEIEIETEVVGCLSSNQAAIKWLRNNKHPEVILLDIQLSDGKSFEIFKHIQVESMILFTTAYDEYTLQAFKVNSLDYLLKPIEKEELQAALEKYLQYNKQFIQQKNASIDYNEMASIIQNKHNDYRKRFLIQSNESFFFLPMEQIALFYSSHGVTFAVTFEKREYPINHSLESLKDQLDPSCYFKINRQVVVNIEAIKRVHYYFNGKLKLETEPTHHMDIVVGKDKAAIFKRWLDR</sequence>
<reference evidence="1" key="1">
    <citation type="submission" date="2021-08" db="EMBL/GenBank/DDBJ databases">
        <title>Novel anaerobic bacterium isolated from sea squirt in East Sea, Republic of Korea.</title>
        <authorList>
            <person name="Nguyen T.H."/>
            <person name="Li Z."/>
            <person name="Lee Y.-J."/>
            <person name="Ko J."/>
            <person name="Kim S.-G."/>
        </authorList>
    </citation>
    <scope>NUCLEOTIDE SEQUENCE</scope>
    <source>
        <strain evidence="1">KCTC 25031</strain>
    </source>
</reference>
<keyword evidence="1" id="KW-0238">DNA-binding</keyword>
<gene>
    <name evidence="1" type="ORF">K4L44_03875</name>
</gene>
<proteinExistence type="predicted"/>
<name>A0AC61NP42_9BACT</name>
<protein>
    <submittedName>
        <fullName evidence="1">LytTR family DNA-binding domain-containing protein</fullName>
    </submittedName>
</protein>
<dbReference type="Proteomes" id="UP000826212">
    <property type="component" value="Chromosome"/>
</dbReference>
<dbReference type="EMBL" id="CP081303">
    <property type="protein sequence ID" value="QZE14975.1"/>
    <property type="molecule type" value="Genomic_DNA"/>
</dbReference>
<keyword evidence="2" id="KW-1185">Reference proteome</keyword>
<evidence type="ECO:0000313" key="1">
    <source>
        <dbReference type="EMBL" id="QZE14975.1"/>
    </source>
</evidence>
<evidence type="ECO:0000313" key="2">
    <source>
        <dbReference type="Proteomes" id="UP000826212"/>
    </source>
</evidence>